<dbReference type="RefSeq" id="WP_127796429.1">
    <property type="nucleotide sequence ID" value="NZ_ML136927.1"/>
</dbReference>
<gene>
    <name evidence="1" type="ORF">EJK17_11050</name>
</gene>
<keyword evidence="2" id="KW-1185">Reference proteome</keyword>
<name>A0A437SSJ2_9LACO</name>
<proteinExistence type="predicted"/>
<dbReference type="EMBL" id="RXIA01000060">
    <property type="protein sequence ID" value="RVU69824.1"/>
    <property type="molecule type" value="Genomic_DNA"/>
</dbReference>
<evidence type="ECO:0000313" key="2">
    <source>
        <dbReference type="Proteomes" id="UP000288291"/>
    </source>
</evidence>
<protein>
    <submittedName>
        <fullName evidence="1">Uncharacterized protein</fullName>
    </submittedName>
</protein>
<evidence type="ECO:0000313" key="1">
    <source>
        <dbReference type="EMBL" id="RVU69824.1"/>
    </source>
</evidence>
<accession>A0A437SSJ2</accession>
<sequence length="81" mass="9466">MTDKERIKQLTKERDDALALCAEVIEELQFIQIGLHNHPDVLSENELSYEIDGVISLMYRTIGRSRIENDERLSKFKDQDT</sequence>
<reference evidence="1 2" key="1">
    <citation type="submission" date="2018-12" db="EMBL/GenBank/DDBJ databases">
        <authorList>
            <person name="Meng J."/>
        </authorList>
    </citation>
    <scope>NUCLEOTIDE SEQUENCE [LARGE SCALE GENOMIC DNA]</scope>
    <source>
        <strain evidence="1 2">HT111-2</strain>
    </source>
</reference>
<dbReference type="AlphaFoldDB" id="A0A437SSJ2"/>
<organism evidence="1 2">
    <name type="scientific">Lactobacillus xujianguonis</name>
    <dbReference type="NCBI Taxonomy" id="2495899"/>
    <lineage>
        <taxon>Bacteria</taxon>
        <taxon>Bacillati</taxon>
        <taxon>Bacillota</taxon>
        <taxon>Bacilli</taxon>
        <taxon>Lactobacillales</taxon>
        <taxon>Lactobacillaceae</taxon>
        <taxon>Lactobacillus</taxon>
    </lineage>
</organism>
<dbReference type="Proteomes" id="UP000288291">
    <property type="component" value="Unassembled WGS sequence"/>
</dbReference>
<comment type="caution">
    <text evidence="1">The sequence shown here is derived from an EMBL/GenBank/DDBJ whole genome shotgun (WGS) entry which is preliminary data.</text>
</comment>